<dbReference type="EMBL" id="FQYX01000006">
    <property type="protein sequence ID" value="SHI81184.1"/>
    <property type="molecule type" value="Genomic_DNA"/>
</dbReference>
<accession>A0A1M6E6L7</accession>
<evidence type="ECO:0000256" key="1">
    <source>
        <dbReference type="SAM" id="SignalP"/>
    </source>
</evidence>
<sequence length="255" mass="29058">MGRQLIKFIGALLLFLPFGSVQGQEEEVSQAYWVHEDLVKPSMVSEYEKTVKELLNLLKTHEIQITGWIALNTYDASYSFVSPIKSMADINHQVFIELSEKAGKETVSEIFKRMDKCYDTELDYVIHLDKELTYMPNGITLTPEGENFRTMHWLYVSPGNRAVVKEHMIAVKDLFTRKGSPVHYRVYRSGFGADGEHYLVAIAAKDALHYASRSLENDELLGDVGQSVMSDLLSSLLKYKQKQGEIRPDLKYAPN</sequence>
<dbReference type="RefSeq" id="WP_072763642.1">
    <property type="nucleotide sequence ID" value="NZ_FQYX01000006.1"/>
</dbReference>
<dbReference type="OrthoDB" id="1426903at2"/>
<gene>
    <name evidence="2" type="ORF">SAMN04487911_10647</name>
</gene>
<keyword evidence="3" id="KW-1185">Reference proteome</keyword>
<dbReference type="STRING" id="558155.SAMN04487911_10647"/>
<proteinExistence type="predicted"/>
<dbReference type="AlphaFoldDB" id="A0A1M6E6L7"/>
<evidence type="ECO:0000313" key="2">
    <source>
        <dbReference type="EMBL" id="SHI81184.1"/>
    </source>
</evidence>
<name>A0A1M6E6L7_9FLAO</name>
<keyword evidence="1" id="KW-0732">Signal</keyword>
<feature type="chain" id="PRO_5012160880" description="NIPSNAP protein" evidence="1">
    <location>
        <begin position="24"/>
        <end position="255"/>
    </location>
</feature>
<organism evidence="2 3">
    <name type="scientific">Arenibacter nanhaiticus</name>
    <dbReference type="NCBI Taxonomy" id="558155"/>
    <lineage>
        <taxon>Bacteria</taxon>
        <taxon>Pseudomonadati</taxon>
        <taxon>Bacteroidota</taxon>
        <taxon>Flavobacteriia</taxon>
        <taxon>Flavobacteriales</taxon>
        <taxon>Flavobacteriaceae</taxon>
        <taxon>Arenibacter</taxon>
    </lineage>
</organism>
<feature type="signal peptide" evidence="1">
    <location>
        <begin position="1"/>
        <end position="23"/>
    </location>
</feature>
<protein>
    <recommendedName>
        <fullName evidence="4">NIPSNAP protein</fullName>
    </recommendedName>
</protein>
<reference evidence="2 3" key="1">
    <citation type="submission" date="2016-11" db="EMBL/GenBank/DDBJ databases">
        <authorList>
            <person name="Jaros S."/>
            <person name="Januszkiewicz K."/>
            <person name="Wedrychowicz H."/>
        </authorList>
    </citation>
    <scope>NUCLEOTIDE SEQUENCE [LARGE SCALE GENOMIC DNA]</scope>
    <source>
        <strain evidence="2 3">CGMCC 1.8863</strain>
    </source>
</reference>
<dbReference type="Proteomes" id="UP000184231">
    <property type="component" value="Unassembled WGS sequence"/>
</dbReference>
<evidence type="ECO:0008006" key="4">
    <source>
        <dbReference type="Google" id="ProtNLM"/>
    </source>
</evidence>
<evidence type="ECO:0000313" key="3">
    <source>
        <dbReference type="Proteomes" id="UP000184231"/>
    </source>
</evidence>